<dbReference type="RefSeq" id="WP_223629857.1">
    <property type="nucleotide sequence ID" value="NZ_JAIQDJ010000022.1"/>
</dbReference>
<proteinExistence type="predicted"/>
<sequence>MNELLEGGAMDVDAVIAAAKEIDRKASLQEARAMRFGELAALARKAAPGSDELRRIQSESRELSRTVIDFGGAVDALRLALRKKPRKPSNA</sequence>
<reference evidence="1" key="1">
    <citation type="submission" date="2021-09" db="EMBL/GenBank/DDBJ databases">
        <authorList>
            <person name="Wu T."/>
            <person name="Guo S.Z."/>
        </authorList>
    </citation>
    <scope>NUCLEOTIDE SEQUENCE</scope>
    <source>
        <strain evidence="1">RSS-23</strain>
    </source>
</reference>
<accession>A0ABS7TH44</accession>
<evidence type="ECO:0000313" key="1">
    <source>
        <dbReference type="EMBL" id="MBZ4187188.1"/>
    </source>
</evidence>
<keyword evidence="2" id="KW-1185">Reference proteome</keyword>
<comment type="caution">
    <text evidence="1">The sequence shown here is derived from an EMBL/GenBank/DDBJ whole genome shotgun (WGS) entry which is preliminary data.</text>
</comment>
<gene>
    <name evidence="1" type="ORF">K7B09_12740</name>
</gene>
<dbReference type="Proteomes" id="UP001430290">
    <property type="component" value="Unassembled WGS sequence"/>
</dbReference>
<organism evidence="1 2">
    <name type="scientific">Thermomonas beijingensis</name>
    <dbReference type="NCBI Taxonomy" id="2872701"/>
    <lineage>
        <taxon>Bacteria</taxon>
        <taxon>Pseudomonadati</taxon>
        <taxon>Pseudomonadota</taxon>
        <taxon>Gammaproteobacteria</taxon>
        <taxon>Lysobacterales</taxon>
        <taxon>Lysobacteraceae</taxon>
        <taxon>Thermomonas</taxon>
    </lineage>
</organism>
<dbReference type="EMBL" id="JAIQDJ010000022">
    <property type="protein sequence ID" value="MBZ4187188.1"/>
    <property type="molecule type" value="Genomic_DNA"/>
</dbReference>
<evidence type="ECO:0000313" key="2">
    <source>
        <dbReference type="Proteomes" id="UP001430290"/>
    </source>
</evidence>
<protein>
    <submittedName>
        <fullName evidence="1">Uncharacterized protein</fullName>
    </submittedName>
</protein>
<name>A0ABS7TH44_9GAMM</name>